<evidence type="ECO:0000256" key="2">
    <source>
        <dbReference type="ARBA" id="ARBA00023002"/>
    </source>
</evidence>
<name>A0A139GXN6_9PEZI</name>
<dbReference type="GO" id="GO:0005783">
    <property type="term" value="C:endoplasmic reticulum"/>
    <property type="evidence" value="ECO:0007669"/>
    <property type="project" value="TreeGrafter"/>
</dbReference>
<evidence type="ECO:0000313" key="4">
    <source>
        <dbReference type="Proteomes" id="UP000070133"/>
    </source>
</evidence>
<dbReference type="STRING" id="321146.A0A139GXN6"/>
<comment type="similarity">
    <text evidence="1">Belongs to the short-chain dehydrogenases/reductases (SDR) family.</text>
</comment>
<keyword evidence="2" id="KW-0560">Oxidoreductase</keyword>
<accession>A0A139GXN6</accession>
<dbReference type="GO" id="GO:0000140">
    <property type="term" value="F:acylglycerone-phosphate reductase (NADP+) activity"/>
    <property type="evidence" value="ECO:0007669"/>
    <property type="project" value="TreeGrafter"/>
</dbReference>
<evidence type="ECO:0000256" key="1">
    <source>
        <dbReference type="ARBA" id="ARBA00006484"/>
    </source>
</evidence>
<dbReference type="GO" id="GO:0004806">
    <property type="term" value="F:triacylglycerol lipase activity"/>
    <property type="evidence" value="ECO:0007669"/>
    <property type="project" value="TreeGrafter"/>
</dbReference>
<proteinExistence type="inferred from homology"/>
<dbReference type="AlphaFoldDB" id="A0A139GXN6"/>
<dbReference type="GO" id="GO:0006654">
    <property type="term" value="P:phosphatidic acid biosynthetic process"/>
    <property type="evidence" value="ECO:0007669"/>
    <property type="project" value="TreeGrafter"/>
</dbReference>
<dbReference type="PANTHER" id="PTHR44169">
    <property type="entry name" value="NADPH-DEPENDENT 1-ACYLDIHYDROXYACETONE PHOSPHATE REDUCTASE"/>
    <property type="match status" value="1"/>
</dbReference>
<dbReference type="Proteomes" id="UP000070133">
    <property type="component" value="Unassembled WGS sequence"/>
</dbReference>
<protein>
    <submittedName>
        <fullName evidence="3">Uncharacterized protein</fullName>
    </submittedName>
</protein>
<comment type="caution">
    <text evidence="3">The sequence shown here is derived from an EMBL/GenBank/DDBJ whole genome shotgun (WGS) entry which is preliminary data.</text>
</comment>
<dbReference type="GO" id="GO:0019433">
    <property type="term" value="P:triglyceride catabolic process"/>
    <property type="evidence" value="ECO:0007669"/>
    <property type="project" value="TreeGrafter"/>
</dbReference>
<gene>
    <name evidence="3" type="ORF">AC578_3838</name>
</gene>
<organism evidence="3 4">
    <name type="scientific">Pseudocercospora eumusae</name>
    <dbReference type="NCBI Taxonomy" id="321146"/>
    <lineage>
        <taxon>Eukaryota</taxon>
        <taxon>Fungi</taxon>
        <taxon>Dikarya</taxon>
        <taxon>Ascomycota</taxon>
        <taxon>Pezizomycotina</taxon>
        <taxon>Dothideomycetes</taxon>
        <taxon>Dothideomycetidae</taxon>
        <taxon>Mycosphaerellales</taxon>
        <taxon>Mycosphaerellaceae</taxon>
        <taxon>Pseudocercospora</taxon>
    </lineage>
</organism>
<dbReference type="PANTHER" id="PTHR44169:SF6">
    <property type="entry name" value="NADPH-DEPENDENT 1-ACYLDIHYDROXYACETONE PHOSPHATE REDUCTASE"/>
    <property type="match status" value="1"/>
</dbReference>
<keyword evidence="4" id="KW-1185">Reference proteome</keyword>
<dbReference type="InterPro" id="IPR036291">
    <property type="entry name" value="NAD(P)-bd_dom_sf"/>
</dbReference>
<dbReference type="GO" id="GO:0005811">
    <property type="term" value="C:lipid droplet"/>
    <property type="evidence" value="ECO:0007669"/>
    <property type="project" value="TreeGrafter"/>
</dbReference>
<dbReference type="SUPFAM" id="SSF51735">
    <property type="entry name" value="NAD(P)-binding Rossmann-fold domains"/>
    <property type="match status" value="1"/>
</dbReference>
<dbReference type="EMBL" id="LFZN01000244">
    <property type="protein sequence ID" value="KXS94966.1"/>
    <property type="molecule type" value="Genomic_DNA"/>
</dbReference>
<evidence type="ECO:0000313" key="3">
    <source>
        <dbReference type="EMBL" id="KXS94966.1"/>
    </source>
</evidence>
<dbReference type="OrthoDB" id="2102561at2759"/>
<reference evidence="3 4" key="1">
    <citation type="submission" date="2015-07" db="EMBL/GenBank/DDBJ databases">
        <title>Comparative genomics of the Sigatoka disease complex on banana suggests a link between parallel evolutionary changes in Pseudocercospora fijiensis and Pseudocercospora eumusae and increased virulence on the banana host.</title>
        <authorList>
            <person name="Chang T.-C."/>
            <person name="Salvucci A."/>
            <person name="Crous P.W."/>
            <person name="Stergiopoulos I."/>
        </authorList>
    </citation>
    <scope>NUCLEOTIDE SEQUENCE [LARGE SCALE GENOMIC DNA]</scope>
    <source>
        <strain evidence="3 4">CBS 114824</strain>
    </source>
</reference>
<dbReference type="Gene3D" id="3.40.50.720">
    <property type="entry name" value="NAD(P)-binding Rossmann-like Domain"/>
    <property type="match status" value="1"/>
</dbReference>
<sequence>MPPPTRTRWALITGATPGSIAEAEAQEFLKRGINVVATRSIEISTKKEEEEEEDILLEHATSHIYTTPLLDTDLPTARKSYEVNIFGLISMTQAFFPMLRAAKGMVVNHAVWNSGLLHVPYMGVGGFEFESYAEA</sequence>